<keyword evidence="4 10" id="KW-0808">Transferase</keyword>
<evidence type="ECO:0000313" key="13">
    <source>
        <dbReference type="EMBL" id="OAU94724.1"/>
    </source>
</evidence>
<keyword evidence="8 10" id="KW-0560">Oxidoreductase</keyword>
<dbReference type="PANTHER" id="PTHR13847:SF283">
    <property type="entry name" value="TRNA 5-METHYLAMINOMETHYL-2-THIOURIDINE BIOSYNTHESIS BIFUNCTIONAL PROTEIN MNMC"/>
    <property type="match status" value="1"/>
</dbReference>
<dbReference type="Gene3D" id="3.40.50.150">
    <property type="entry name" value="Vaccinia Virus protein VP39"/>
    <property type="match status" value="1"/>
</dbReference>
<evidence type="ECO:0000259" key="11">
    <source>
        <dbReference type="Pfam" id="PF01266"/>
    </source>
</evidence>
<evidence type="ECO:0000256" key="6">
    <source>
        <dbReference type="ARBA" id="ARBA00022694"/>
    </source>
</evidence>
<comment type="subcellular location">
    <subcellularLocation>
        <location evidence="10">Cytoplasm</location>
    </subcellularLocation>
</comment>
<dbReference type="GO" id="GO:0002097">
    <property type="term" value="P:tRNA wobble base modification"/>
    <property type="evidence" value="ECO:0007669"/>
    <property type="project" value="UniProtKB-UniRule"/>
</dbReference>
<dbReference type="AlphaFoldDB" id="A0A198UEC6"/>
<feature type="domain" description="FAD dependent oxidoreductase" evidence="11">
    <location>
        <begin position="266"/>
        <end position="617"/>
    </location>
</feature>
<evidence type="ECO:0000256" key="4">
    <source>
        <dbReference type="ARBA" id="ARBA00022679"/>
    </source>
</evidence>
<evidence type="ECO:0000256" key="5">
    <source>
        <dbReference type="ARBA" id="ARBA00022691"/>
    </source>
</evidence>
<dbReference type="Pfam" id="PF05430">
    <property type="entry name" value="Methyltransf_30"/>
    <property type="match status" value="1"/>
</dbReference>
<reference evidence="13 14" key="1">
    <citation type="journal article" date="2016" name="Genome Biol. Evol.">
        <title>Comparative Genomic Analyses of the Moraxella catarrhalis Serosensitive and Seroresistant Lineages Demonstrate Their Independent Evolution.</title>
        <authorList>
            <person name="Earl J.P."/>
            <person name="de Vries S.P."/>
            <person name="Ahmed A."/>
            <person name="Powell E."/>
            <person name="Schultz M.P."/>
            <person name="Hermans P.W."/>
            <person name="Hill D.J."/>
            <person name="Zhou Z."/>
            <person name="Constantinidou C.I."/>
            <person name="Hu F.Z."/>
            <person name="Bootsma H.J."/>
            <person name="Ehrlich G.D."/>
        </authorList>
    </citation>
    <scope>NUCLEOTIDE SEQUENCE [LARGE SCALE GENOMIC DNA]</scope>
    <source>
        <strain evidence="13 14">Z7542</strain>
    </source>
</reference>
<dbReference type="RefSeq" id="WP_064609970.1">
    <property type="nucleotide sequence ID" value="NZ_LXHB01000019.1"/>
</dbReference>
<dbReference type="InterPro" id="IPR006076">
    <property type="entry name" value="FAD-dep_OxRdtase"/>
</dbReference>
<organism evidence="13 14">
    <name type="scientific">Moraxella catarrhalis</name>
    <name type="common">Branhamella catarrhalis</name>
    <dbReference type="NCBI Taxonomy" id="480"/>
    <lineage>
        <taxon>Bacteria</taxon>
        <taxon>Pseudomonadati</taxon>
        <taxon>Pseudomonadota</taxon>
        <taxon>Gammaproteobacteria</taxon>
        <taxon>Moraxellales</taxon>
        <taxon>Moraxellaceae</taxon>
        <taxon>Moraxella</taxon>
    </lineage>
</organism>
<dbReference type="InterPro" id="IPR029063">
    <property type="entry name" value="SAM-dependent_MTases_sf"/>
</dbReference>
<keyword evidence="9 10" id="KW-0511">Multifunctional enzyme</keyword>
<evidence type="ECO:0000256" key="9">
    <source>
        <dbReference type="ARBA" id="ARBA00023268"/>
    </source>
</evidence>
<comment type="caution">
    <text evidence="13">The sequence shown here is derived from an EMBL/GenBank/DDBJ whole genome shotgun (WGS) entry which is preliminary data.</text>
</comment>
<evidence type="ECO:0000313" key="14">
    <source>
        <dbReference type="Proteomes" id="UP000078228"/>
    </source>
</evidence>
<sequence>MTGTLKTADIVWKEDHNGCFVPASRHFDDIYFSQAGGLSETHHVFIHGNRLTERFGRLSDDQRFIIAETGFGTGLNFLAVCQLWQKLAPKSARLHFISTEKYPLSRDDFAQALSVWRTDDDLSDWVDALIESYPLPLAGCHRLHLSERITLDLWFGEALDSLNEIANNQHEHSARIDAWFLDGFAPAKNSDMWSDDLFKAMARISHNQTTVATFTAAGFVRRGLIDAGFDMVKSAGFGRKRQMLCTSPTPNQPTLSLGQADFKPKKIAIIGGGVSGVSAAASLSCRGHEVYLFEPDAIMTGASGNPCALFAPKLTLLDHAATHLPTVSFLYSYRHYKAMNLHSQIFDHIGVLDFLLPSQKAVKKRQALIDDYPKSLISTHHPQKDSSALSQDLLQTEIVAHIPMGGILYPANIAASLKDHFIHHPYRVTQIHEQENGVDLTAFNGENDQNFSFDQVVIAAGFASHVIDDRLFNCRKIRGQVTWLTLTDSDDPHQPTQAANAIKYDGYSTEFFDPKSQSRSLLFGASFIRNSTDTTVNDDEHLSNFQKFSQALPNYCHALNISKDDNFKGRVGIRAQTPDYHPLVGKLANSNHIFCLYGMGSKGFSFAPFCAEVLADMMDGGILPVSSKLLAKLSPNRDRLKTPIQEKD</sequence>
<feature type="region of interest" description="FAD-dependent cmnm(5)s(2)U34 oxidoreductase" evidence="10">
    <location>
        <begin position="270"/>
        <end position="648"/>
    </location>
</feature>
<keyword evidence="6 10" id="KW-0819">tRNA processing</keyword>
<comment type="function">
    <text evidence="10">Catalyzes the last two steps in the biosynthesis of 5-methylaminomethyl-2-thiouridine (mnm(5)s(2)U) at the wobble position (U34) in tRNA. Catalyzes the FAD-dependent demodification of cmnm(5)s(2)U34 to nm(5)s(2)U34, followed by the transfer of a methyl group from S-adenosyl-L-methionine to nm(5)s(2)U34, to form mnm(5)s(2)U34.</text>
</comment>
<proteinExistence type="inferred from homology"/>
<dbReference type="Gene3D" id="3.30.9.10">
    <property type="entry name" value="D-Amino Acid Oxidase, subunit A, domain 2"/>
    <property type="match status" value="1"/>
</dbReference>
<evidence type="ECO:0000259" key="12">
    <source>
        <dbReference type="Pfam" id="PF05430"/>
    </source>
</evidence>
<keyword evidence="1 10" id="KW-0963">Cytoplasm</keyword>
<dbReference type="NCBIfam" id="NF033855">
    <property type="entry name" value="tRNA_MNMC2"/>
    <property type="match status" value="1"/>
</dbReference>
<dbReference type="InterPro" id="IPR047785">
    <property type="entry name" value="tRNA_MNMC2"/>
</dbReference>
<dbReference type="Pfam" id="PF01266">
    <property type="entry name" value="DAO"/>
    <property type="match status" value="1"/>
</dbReference>
<evidence type="ECO:0000256" key="3">
    <source>
        <dbReference type="ARBA" id="ARBA00022630"/>
    </source>
</evidence>
<name>A0A198UEC6_MORCA</name>
<feature type="domain" description="MnmC-like methyltransferase" evidence="12">
    <location>
        <begin position="122"/>
        <end position="246"/>
    </location>
</feature>
<dbReference type="SUPFAM" id="SSF51905">
    <property type="entry name" value="FAD/NAD(P)-binding domain"/>
    <property type="match status" value="1"/>
</dbReference>
<evidence type="ECO:0000256" key="2">
    <source>
        <dbReference type="ARBA" id="ARBA00022603"/>
    </source>
</evidence>
<keyword evidence="14" id="KW-1185">Reference proteome</keyword>
<dbReference type="InterPro" id="IPR036188">
    <property type="entry name" value="FAD/NAD-bd_sf"/>
</dbReference>
<dbReference type="Proteomes" id="UP000078228">
    <property type="component" value="Unassembled WGS sequence"/>
</dbReference>
<dbReference type="EC" id="2.1.1.61" evidence="10"/>
<evidence type="ECO:0000256" key="1">
    <source>
        <dbReference type="ARBA" id="ARBA00022490"/>
    </source>
</evidence>
<dbReference type="EMBL" id="LXHC01000028">
    <property type="protein sequence ID" value="OAU94724.1"/>
    <property type="molecule type" value="Genomic_DNA"/>
</dbReference>
<keyword evidence="3 10" id="KW-0285">Flavoprotein</keyword>
<evidence type="ECO:0000256" key="10">
    <source>
        <dbReference type="HAMAP-Rule" id="MF_01102"/>
    </source>
</evidence>
<dbReference type="GO" id="GO:0004808">
    <property type="term" value="F:tRNA (5-methylaminomethyl-2-thiouridylate)(34)-methyltransferase activity"/>
    <property type="evidence" value="ECO:0007669"/>
    <property type="project" value="UniProtKB-EC"/>
</dbReference>
<comment type="similarity">
    <text evidence="10">In the N-terminal section; belongs to the methyltransferase superfamily. tRNA (mnm(5)s(2)U34)-methyltransferase family.</text>
</comment>
<comment type="cofactor">
    <cofactor evidence="10">
        <name>FAD</name>
        <dbReference type="ChEBI" id="CHEBI:57692"/>
    </cofactor>
</comment>
<dbReference type="PATRIC" id="fig|480.237.peg.207"/>
<evidence type="ECO:0000256" key="7">
    <source>
        <dbReference type="ARBA" id="ARBA00022827"/>
    </source>
</evidence>
<dbReference type="PANTHER" id="PTHR13847">
    <property type="entry name" value="SARCOSINE DEHYDROGENASE-RELATED"/>
    <property type="match status" value="1"/>
</dbReference>
<evidence type="ECO:0000256" key="8">
    <source>
        <dbReference type="ARBA" id="ARBA00023002"/>
    </source>
</evidence>
<keyword evidence="7 10" id="KW-0274">FAD</keyword>
<keyword evidence="2 10" id="KW-0489">Methyltransferase</keyword>
<feature type="region of interest" description="tRNA (mnm(5)s(2)U34)-methyltransferase" evidence="10">
    <location>
        <begin position="1"/>
        <end position="249"/>
    </location>
</feature>
<dbReference type="EC" id="1.5.-.-" evidence="10"/>
<dbReference type="InterPro" id="IPR008471">
    <property type="entry name" value="MnmC-like_methylTransf"/>
</dbReference>
<accession>A0A198UEC6</accession>
<dbReference type="HAMAP" id="MF_01102">
    <property type="entry name" value="MnmC"/>
    <property type="match status" value="1"/>
</dbReference>
<dbReference type="GO" id="GO:0050660">
    <property type="term" value="F:flavin adenine dinucleotide binding"/>
    <property type="evidence" value="ECO:0007669"/>
    <property type="project" value="UniProtKB-UniRule"/>
</dbReference>
<dbReference type="GO" id="GO:0032259">
    <property type="term" value="P:methylation"/>
    <property type="evidence" value="ECO:0007669"/>
    <property type="project" value="UniProtKB-KW"/>
</dbReference>
<comment type="catalytic activity">
    <reaction evidence="10">
        <text>5-aminomethyl-2-thiouridine(34) in tRNA + S-adenosyl-L-methionine = 5-methylaminomethyl-2-thiouridine(34) in tRNA + S-adenosyl-L-homocysteine + H(+)</text>
        <dbReference type="Rhea" id="RHEA:19569"/>
        <dbReference type="Rhea" id="RHEA-COMP:10195"/>
        <dbReference type="Rhea" id="RHEA-COMP:10197"/>
        <dbReference type="ChEBI" id="CHEBI:15378"/>
        <dbReference type="ChEBI" id="CHEBI:57856"/>
        <dbReference type="ChEBI" id="CHEBI:59789"/>
        <dbReference type="ChEBI" id="CHEBI:74454"/>
        <dbReference type="ChEBI" id="CHEBI:74455"/>
        <dbReference type="EC" id="2.1.1.61"/>
    </reaction>
</comment>
<dbReference type="Gene3D" id="3.50.50.60">
    <property type="entry name" value="FAD/NAD(P)-binding domain"/>
    <property type="match status" value="1"/>
</dbReference>
<dbReference type="OrthoDB" id="9786494at2"/>
<comment type="similarity">
    <text evidence="10">In the C-terminal section; belongs to the DAO family.</text>
</comment>
<dbReference type="GO" id="GO:0016645">
    <property type="term" value="F:oxidoreductase activity, acting on the CH-NH group of donors"/>
    <property type="evidence" value="ECO:0007669"/>
    <property type="project" value="InterPro"/>
</dbReference>
<gene>
    <name evidence="10" type="primary">mnmC</name>
    <name evidence="13" type="ORF">AO384_2081</name>
</gene>
<dbReference type="GO" id="GO:0005737">
    <property type="term" value="C:cytoplasm"/>
    <property type="evidence" value="ECO:0007669"/>
    <property type="project" value="UniProtKB-SubCell"/>
</dbReference>
<keyword evidence="5 10" id="KW-0949">S-adenosyl-L-methionine</keyword>
<dbReference type="InterPro" id="IPR023032">
    <property type="entry name" value="tRNA_MAMT_biosynth_bifunc_MnmC"/>
</dbReference>
<protein>
    <recommendedName>
        <fullName evidence="10">tRNA 5-methylaminomethyl-2-thiouridine biosynthesis bifunctional protein MnmC</fullName>
        <shortName evidence="10">tRNA mnm(5)s(2)U biosynthesis bifunctional protein</shortName>
    </recommendedName>
    <domain>
        <recommendedName>
            <fullName evidence="10">tRNA (mnm(5)s(2)U34)-methyltransferase</fullName>
            <ecNumber evidence="10">2.1.1.61</ecNumber>
        </recommendedName>
    </domain>
    <domain>
        <recommendedName>
            <fullName evidence="10">FAD-dependent cmnm(5)s(2)U34 oxidoreductase</fullName>
            <ecNumber evidence="10">1.5.-.-</ecNumber>
        </recommendedName>
    </domain>
</protein>